<reference evidence="3 4" key="1">
    <citation type="submission" date="2014-03" db="EMBL/GenBank/DDBJ databases">
        <title>Draft genome of the hookworm Oesophagostomum dentatum.</title>
        <authorList>
            <person name="Mitreva M."/>
        </authorList>
    </citation>
    <scope>NUCLEOTIDE SEQUENCE [LARGE SCALE GENOMIC DNA]</scope>
    <source>
        <strain evidence="3 4">OD-Hann</strain>
    </source>
</reference>
<keyword evidence="1" id="KW-0106">Calcium</keyword>
<sequence length="64" mass="7496">MHALVGVHYYKDKYIPVPARRHIKHQFAKLDKNRDGKITREEFIKGCLADNKIISSMEALKSVW</sequence>
<dbReference type="EMBL" id="KN549504">
    <property type="protein sequence ID" value="KHJ97160.1"/>
    <property type="molecule type" value="Genomic_DNA"/>
</dbReference>
<accession>A0A0B1TP76</accession>
<protein>
    <submittedName>
        <fullName evidence="3">EF hand</fullName>
    </submittedName>
</protein>
<name>A0A0B1TP76_OESDE</name>
<dbReference type="PROSITE" id="PS50222">
    <property type="entry name" value="EF_HAND_2"/>
    <property type="match status" value="1"/>
</dbReference>
<evidence type="ECO:0000313" key="3">
    <source>
        <dbReference type="EMBL" id="KHJ97160.1"/>
    </source>
</evidence>
<organism evidence="3 4">
    <name type="scientific">Oesophagostomum dentatum</name>
    <name type="common">Nodular worm</name>
    <dbReference type="NCBI Taxonomy" id="61180"/>
    <lineage>
        <taxon>Eukaryota</taxon>
        <taxon>Metazoa</taxon>
        <taxon>Ecdysozoa</taxon>
        <taxon>Nematoda</taxon>
        <taxon>Chromadorea</taxon>
        <taxon>Rhabditida</taxon>
        <taxon>Rhabditina</taxon>
        <taxon>Rhabditomorpha</taxon>
        <taxon>Strongyloidea</taxon>
        <taxon>Strongylidae</taxon>
        <taxon>Oesophagostomum</taxon>
    </lineage>
</organism>
<dbReference type="Proteomes" id="UP000053660">
    <property type="component" value="Unassembled WGS sequence"/>
</dbReference>
<dbReference type="OrthoDB" id="191686at2759"/>
<proteinExistence type="predicted"/>
<dbReference type="GO" id="GO:0005509">
    <property type="term" value="F:calcium ion binding"/>
    <property type="evidence" value="ECO:0007669"/>
    <property type="project" value="InterPro"/>
</dbReference>
<dbReference type="PROSITE" id="PS00018">
    <property type="entry name" value="EF_HAND_1"/>
    <property type="match status" value="1"/>
</dbReference>
<keyword evidence="4" id="KW-1185">Reference proteome</keyword>
<dbReference type="SMART" id="SM00054">
    <property type="entry name" value="EFh"/>
    <property type="match status" value="1"/>
</dbReference>
<dbReference type="InterPro" id="IPR011992">
    <property type="entry name" value="EF-hand-dom_pair"/>
</dbReference>
<feature type="domain" description="EF-hand" evidence="2">
    <location>
        <begin position="18"/>
        <end position="53"/>
    </location>
</feature>
<evidence type="ECO:0000259" key="2">
    <source>
        <dbReference type="PROSITE" id="PS50222"/>
    </source>
</evidence>
<evidence type="ECO:0000256" key="1">
    <source>
        <dbReference type="ARBA" id="ARBA00022837"/>
    </source>
</evidence>
<dbReference type="InterPro" id="IPR018247">
    <property type="entry name" value="EF_Hand_1_Ca_BS"/>
</dbReference>
<dbReference type="Gene3D" id="1.10.238.10">
    <property type="entry name" value="EF-hand"/>
    <property type="match status" value="1"/>
</dbReference>
<gene>
    <name evidence="3" type="ORF">OESDEN_02864</name>
</gene>
<dbReference type="Pfam" id="PF13202">
    <property type="entry name" value="EF-hand_5"/>
    <property type="match status" value="1"/>
</dbReference>
<dbReference type="SUPFAM" id="SSF47473">
    <property type="entry name" value="EF-hand"/>
    <property type="match status" value="1"/>
</dbReference>
<dbReference type="AlphaFoldDB" id="A0A0B1TP76"/>
<dbReference type="InterPro" id="IPR002048">
    <property type="entry name" value="EF_hand_dom"/>
</dbReference>
<evidence type="ECO:0000313" key="4">
    <source>
        <dbReference type="Proteomes" id="UP000053660"/>
    </source>
</evidence>